<dbReference type="Pfam" id="PF03780">
    <property type="entry name" value="Asp23"/>
    <property type="match status" value="1"/>
</dbReference>
<dbReference type="NCBIfam" id="NF033218">
    <property type="entry name" value="anchor_AmaP"/>
    <property type="match status" value="1"/>
</dbReference>
<protein>
    <submittedName>
        <fullName evidence="3">Alkaline shock response membrane anchor protein AmaP</fullName>
    </submittedName>
</protein>
<dbReference type="PROSITE" id="PS51257">
    <property type="entry name" value="PROKAR_LIPOPROTEIN"/>
    <property type="match status" value="1"/>
</dbReference>
<accession>A0ABY3SDF6</accession>
<gene>
    <name evidence="3" type="primary">amaP</name>
    <name evidence="3" type="ORF">L0M14_15375</name>
</gene>
<evidence type="ECO:0000256" key="2">
    <source>
        <dbReference type="SAM" id="Phobius"/>
    </source>
</evidence>
<dbReference type="InterPro" id="IPR005531">
    <property type="entry name" value="Asp23"/>
</dbReference>
<reference evidence="3 4" key="1">
    <citation type="journal article" date="2024" name="Int. J. Syst. Evol. Microbiol.">
        <title>Paenibacillus hexagrammi sp. nov., a novel bacterium isolated from the gut content of Hexagrammos agrammus.</title>
        <authorList>
            <person name="Jung H.K."/>
            <person name="Kim D.G."/>
            <person name="Zin H."/>
            <person name="Park J."/>
            <person name="Jung H."/>
            <person name="Kim Y.O."/>
            <person name="Kong H.J."/>
            <person name="Kim J.W."/>
            <person name="Kim Y.S."/>
        </authorList>
    </citation>
    <scope>NUCLEOTIDE SEQUENCE [LARGE SCALE GENOMIC DNA]</scope>
    <source>
        <strain evidence="3 4">YPD9-1</strain>
    </source>
</reference>
<feature type="transmembrane region" description="Helical" evidence="2">
    <location>
        <begin position="50"/>
        <end position="70"/>
    </location>
</feature>
<sequence length="186" mass="20608">MGKVLDRLLLFLYSLIIFAASIVILAVSCSWVPKARAEAVLDSFYFDQNVAYPAIVISIVLLLISIRFVYISVRRGRAQAPSIDQRTEIGDIRISMETVENLSLKAAGRTKGVKDLKSRVRVNQSGLEIMIRTVVDGESSIPDLTEDMQSNVKRYIEEVTGIPVASVTVYVANIIQSAPTFKSRVE</sequence>
<dbReference type="Proteomes" id="UP001649230">
    <property type="component" value="Chromosome"/>
</dbReference>
<keyword evidence="2" id="KW-0472">Membrane</keyword>
<keyword evidence="4" id="KW-1185">Reference proteome</keyword>
<keyword evidence="2" id="KW-0812">Transmembrane</keyword>
<comment type="similarity">
    <text evidence="1">Belongs to the asp23 family.</text>
</comment>
<keyword evidence="2" id="KW-1133">Transmembrane helix</keyword>
<evidence type="ECO:0000313" key="4">
    <source>
        <dbReference type="Proteomes" id="UP001649230"/>
    </source>
</evidence>
<name>A0ABY3SDF6_9BACL</name>
<dbReference type="EMBL" id="CP090978">
    <property type="protein sequence ID" value="UJF31254.1"/>
    <property type="molecule type" value="Genomic_DNA"/>
</dbReference>
<proteinExistence type="inferred from homology"/>
<evidence type="ECO:0000256" key="1">
    <source>
        <dbReference type="ARBA" id="ARBA00005721"/>
    </source>
</evidence>
<dbReference type="RefSeq" id="WP_235117602.1">
    <property type="nucleotide sequence ID" value="NZ_CP090978.1"/>
</dbReference>
<evidence type="ECO:0000313" key="3">
    <source>
        <dbReference type="EMBL" id="UJF31254.1"/>
    </source>
</evidence>
<organism evidence="3 4">
    <name type="scientific">Paenibacillus hexagrammi</name>
    <dbReference type="NCBI Taxonomy" id="2908839"/>
    <lineage>
        <taxon>Bacteria</taxon>
        <taxon>Bacillati</taxon>
        <taxon>Bacillota</taxon>
        <taxon>Bacilli</taxon>
        <taxon>Bacillales</taxon>
        <taxon>Paenibacillaceae</taxon>
        <taxon>Paenibacillus</taxon>
    </lineage>
</organism>